<organism evidence="3 4">
    <name type="scientific">Symbiodinium microadriaticum</name>
    <name type="common">Dinoflagellate</name>
    <name type="synonym">Zooxanthella microadriatica</name>
    <dbReference type="NCBI Taxonomy" id="2951"/>
    <lineage>
        <taxon>Eukaryota</taxon>
        <taxon>Sar</taxon>
        <taxon>Alveolata</taxon>
        <taxon>Dinophyceae</taxon>
        <taxon>Suessiales</taxon>
        <taxon>Symbiodiniaceae</taxon>
        <taxon>Symbiodinium</taxon>
    </lineage>
</organism>
<dbReference type="PROSITE" id="PS50088">
    <property type="entry name" value="ANK_REPEAT"/>
    <property type="match status" value="1"/>
</dbReference>
<dbReference type="Pfam" id="PF13857">
    <property type="entry name" value="Ank_5"/>
    <property type="match status" value="1"/>
</dbReference>
<evidence type="ECO:0000256" key="2">
    <source>
        <dbReference type="SAM" id="MobiDB-lite"/>
    </source>
</evidence>
<evidence type="ECO:0000313" key="4">
    <source>
        <dbReference type="Proteomes" id="UP000186817"/>
    </source>
</evidence>
<keyword evidence="4" id="KW-1185">Reference proteome</keyword>
<sequence length="1095" mass="121826">MASPRVGTVVIGSDWPVVTQHLQLDMTSNIRDDMDLDDQEQLFFRHMGPLSGVRRDPNRAESSNPPQNSGAAKRPRVEGPERSKGRGGKGKGKGKAKGKGGPPPGPSLAQGIYPSARMWAYSNGSNEGSEMPAPWSADRQGHQEWLEERMDRLTQMVLRQEQTLSALRQDLMLYLFVRSGEQGMIPILCQAADKWRQLKEETPEKLGYSLKLAMFKQLMITLQERLTETSKNPQAMDHAKSLNWVDREGCWRILKWNGTKQNLEIDTTVQPTSTENLLSQIVQVRKAINETSLIRFKSIRRLTEGVQTEWVTFQIFVSLRPEGSPIWSSLTSWIGQAAFHAIEARPATIRCIGGQPLGMNTGAIPSLRMLLKVSLHNDTNLCYLNSTALAATWALLQVVLDGDLLRPSAAGPQAPIGLGHFGMENWGCDMRHEPSGAAAEYWETLETLDEKPPQQRMVEPSAAQGGPVRSISDLEPVRTHYPGLSGPQQEMPQAHEAFCCATAPRMDPDEMLEKLWWCWWCCCVGAGCRHFRAAPGVTFNCLCFNTYLNSTPCREKDTRFCCGTVDECCCCVCFCRGPAQQGDPRCICCGWDCCGPVGGIPLPGDSKVKKSQSRLRTIDKSLITPFIPCWCCCAGLRLRWPYSCADTYCRCCCFEYSFSTGCPELESGLCLHLVNCWCCYSLGKCPPTIRHNPICACCGCRAARESQESRGKQPRVLESNRGLNETARLCPGGAGRQIRHAQSVREISDDVACISSDDDVEVQVVGEQPGGHLATDRFERYRLKALFLAGRQHVSSGNVAMALRLLILLETTGVDINRRDLEGRTPLHLAVRYRQGDAAELLLDAGADQTLKDFEGKPRLNRGNILGRTSEYRQRLRQEELQDSMWFAREADNSELGSFAMFDGGVSDLEEATDTEELCTSVTDWMDAVAREYREQATRSRKDTPNPFERLFRGREARFEAFRRAAASMPPTLCALSAPNGPSADESEYTTFWVMASSIAPANEAKALVRNLSMCAMLYKALKKYFVDHVVVCEGLCVNAYWPRGRHVEHIYKVCTCVNYALHAECEDVKYACALCGGATQSQHCAGNQAARSQE</sequence>
<feature type="compositionally biased region" description="Polar residues" evidence="2">
    <location>
        <begin position="60"/>
        <end position="70"/>
    </location>
</feature>
<gene>
    <name evidence="3" type="ORF">AK812_SmicGene28188</name>
</gene>
<name>A0A1Q9D577_SYMMI</name>
<proteinExistence type="predicted"/>
<feature type="compositionally biased region" description="Basic and acidic residues" evidence="2">
    <location>
        <begin position="75"/>
        <end position="84"/>
    </location>
</feature>
<dbReference type="PROSITE" id="PS50297">
    <property type="entry name" value="ANK_REP_REGION"/>
    <property type="match status" value="1"/>
</dbReference>
<comment type="caution">
    <text evidence="3">The sequence shown here is derived from an EMBL/GenBank/DDBJ whole genome shotgun (WGS) entry which is preliminary data.</text>
</comment>
<feature type="compositionally biased region" description="Basic residues" evidence="2">
    <location>
        <begin position="85"/>
        <end position="98"/>
    </location>
</feature>
<evidence type="ECO:0000256" key="1">
    <source>
        <dbReference type="PROSITE-ProRule" id="PRU00023"/>
    </source>
</evidence>
<dbReference type="OrthoDB" id="445011at2759"/>
<dbReference type="InterPro" id="IPR036770">
    <property type="entry name" value="Ankyrin_rpt-contain_sf"/>
</dbReference>
<dbReference type="Gene3D" id="1.25.40.20">
    <property type="entry name" value="Ankyrin repeat-containing domain"/>
    <property type="match status" value="1"/>
</dbReference>
<dbReference type="SUPFAM" id="SSF48403">
    <property type="entry name" value="Ankyrin repeat"/>
    <property type="match status" value="1"/>
</dbReference>
<accession>A0A1Q9D577</accession>
<keyword evidence="1" id="KW-0040">ANK repeat</keyword>
<dbReference type="SMART" id="SM00248">
    <property type="entry name" value="ANK"/>
    <property type="match status" value="1"/>
</dbReference>
<dbReference type="Proteomes" id="UP000186817">
    <property type="component" value="Unassembled WGS sequence"/>
</dbReference>
<feature type="repeat" description="ANK" evidence="1">
    <location>
        <begin position="822"/>
        <end position="854"/>
    </location>
</feature>
<protein>
    <submittedName>
        <fullName evidence="3">Uncharacterized protein</fullName>
    </submittedName>
</protein>
<dbReference type="InterPro" id="IPR002110">
    <property type="entry name" value="Ankyrin_rpt"/>
</dbReference>
<feature type="region of interest" description="Disordered" evidence="2">
    <location>
        <begin position="49"/>
        <end position="111"/>
    </location>
</feature>
<dbReference type="AlphaFoldDB" id="A0A1Q9D577"/>
<reference evidence="3 4" key="1">
    <citation type="submission" date="2016-02" db="EMBL/GenBank/DDBJ databases">
        <title>Genome analysis of coral dinoflagellate symbionts highlights evolutionary adaptations to a symbiotic lifestyle.</title>
        <authorList>
            <person name="Aranda M."/>
            <person name="Li Y."/>
            <person name="Liew Y.J."/>
            <person name="Baumgarten S."/>
            <person name="Simakov O."/>
            <person name="Wilson M."/>
            <person name="Piel J."/>
            <person name="Ashoor H."/>
            <person name="Bougouffa S."/>
            <person name="Bajic V.B."/>
            <person name="Ryu T."/>
            <person name="Ravasi T."/>
            <person name="Bayer T."/>
            <person name="Micklem G."/>
            <person name="Kim H."/>
            <person name="Bhak J."/>
            <person name="Lajeunesse T.C."/>
            <person name="Voolstra C.R."/>
        </authorList>
    </citation>
    <scope>NUCLEOTIDE SEQUENCE [LARGE SCALE GENOMIC DNA]</scope>
    <source>
        <strain evidence="3 4">CCMP2467</strain>
    </source>
</reference>
<evidence type="ECO:0000313" key="3">
    <source>
        <dbReference type="EMBL" id="OLP90266.1"/>
    </source>
</evidence>
<dbReference type="EMBL" id="LSRX01000721">
    <property type="protein sequence ID" value="OLP90266.1"/>
    <property type="molecule type" value="Genomic_DNA"/>
</dbReference>